<feature type="domain" description="HD" evidence="1">
    <location>
        <begin position="47"/>
        <end position="175"/>
    </location>
</feature>
<reference evidence="2 3" key="2">
    <citation type="submission" date="2008-10" db="EMBL/GenBank/DDBJ databases">
        <title>Draft genome sequence of Clostridium hiranonis (DSM 13275).</title>
        <authorList>
            <person name="Sudarsanam P."/>
            <person name="Ley R."/>
            <person name="Guruge J."/>
            <person name="Turnbaugh P.J."/>
            <person name="Mahowald M."/>
            <person name="Liep D."/>
            <person name="Gordon J."/>
        </authorList>
    </citation>
    <scope>NUCLEOTIDE SEQUENCE [LARGE SCALE GENOMIC DNA]</scope>
    <source>
        <strain evidence="2 3">DSM 13275</strain>
    </source>
</reference>
<dbReference type="NCBIfam" id="TIGR00277">
    <property type="entry name" value="HDIG"/>
    <property type="match status" value="1"/>
</dbReference>
<evidence type="ECO:0000259" key="1">
    <source>
        <dbReference type="Pfam" id="PF01966"/>
    </source>
</evidence>
<keyword evidence="3" id="KW-1185">Reference proteome</keyword>
<evidence type="ECO:0000313" key="3">
    <source>
        <dbReference type="Proteomes" id="UP000003178"/>
    </source>
</evidence>
<dbReference type="eggNOG" id="COG2206">
    <property type="taxonomic scope" value="Bacteria"/>
</dbReference>
<organism evidence="2 3">
    <name type="scientific">Peptacetobacter hiranonis (strain DSM 13275 / JCM 10541 / KCTC 15199 / TO-931)</name>
    <name type="common">Clostridium hiranonis</name>
    <dbReference type="NCBI Taxonomy" id="500633"/>
    <lineage>
        <taxon>Bacteria</taxon>
        <taxon>Bacillati</taxon>
        <taxon>Bacillota</taxon>
        <taxon>Clostridia</taxon>
        <taxon>Peptostreptococcales</taxon>
        <taxon>Peptostreptococcaceae</taxon>
        <taxon>Peptacetobacter</taxon>
    </lineage>
</organism>
<reference evidence="2 3" key="1">
    <citation type="submission" date="2008-09" db="EMBL/GenBank/DDBJ databases">
        <authorList>
            <person name="Fulton L."/>
            <person name="Clifton S."/>
            <person name="Fulton B."/>
            <person name="Xu J."/>
            <person name="Minx P."/>
            <person name="Pepin K.H."/>
            <person name="Johnson M."/>
            <person name="Thiruvilangam P."/>
            <person name="Bhonagiri V."/>
            <person name="Nash W.E."/>
            <person name="Mardis E.R."/>
            <person name="Wilson R.K."/>
        </authorList>
    </citation>
    <scope>NUCLEOTIDE SEQUENCE [LARGE SCALE GENOMIC DNA]</scope>
    <source>
        <strain evidence="2 3">DSM 13275</strain>
    </source>
</reference>
<dbReference type="InterPro" id="IPR006675">
    <property type="entry name" value="HDIG_dom"/>
</dbReference>
<dbReference type="Proteomes" id="UP000003178">
    <property type="component" value="Unassembled WGS sequence"/>
</dbReference>
<sequence>MLPKRVRQFVMNLTDRINEDDYEYVKSKLDDREYEVFNTISKSEQKHSVRVAREIECIIDEVEKGNDFESGYTLTNGEILYRKVILPVCDDILKNKDMLVKVGLLHDVGKSRQRINIIDKSIIVILNKLTSGKLRNINLKKIQCYYNHSEYSYEILKEINEDNVFLGIVRNHHNENYSNDTCVDEKYYLGNIIRFFQGVDDGN</sequence>
<name>B6FYD2_PEPHT</name>
<evidence type="ECO:0000313" key="2">
    <source>
        <dbReference type="EMBL" id="EEA85446.1"/>
    </source>
</evidence>
<dbReference type="AlphaFoldDB" id="B6FYD2"/>
<protein>
    <recommendedName>
        <fullName evidence="1">HD domain-containing protein</fullName>
    </recommendedName>
</protein>
<dbReference type="SUPFAM" id="SSF109604">
    <property type="entry name" value="HD-domain/PDEase-like"/>
    <property type="match status" value="1"/>
</dbReference>
<dbReference type="EMBL" id="ABWP01000035">
    <property type="protein sequence ID" value="EEA85446.1"/>
    <property type="molecule type" value="Genomic_DNA"/>
</dbReference>
<gene>
    <name evidence="2" type="ORF">CLOHIR_00884</name>
</gene>
<dbReference type="STRING" id="500633.CLOHIR_00884"/>
<accession>B6FYD2</accession>
<dbReference type="HOGENOM" id="CLU_124473_0_0_9"/>
<dbReference type="InterPro" id="IPR006674">
    <property type="entry name" value="HD_domain"/>
</dbReference>
<dbReference type="RefSeq" id="WP_006439795.1">
    <property type="nucleotide sequence ID" value="NZ_DS995356.1"/>
</dbReference>
<proteinExistence type="predicted"/>
<comment type="caution">
    <text evidence="2">The sequence shown here is derived from an EMBL/GenBank/DDBJ whole genome shotgun (WGS) entry which is preliminary data.</text>
</comment>
<dbReference type="OrthoDB" id="68032at2"/>
<dbReference type="Gene3D" id="1.10.3210.10">
    <property type="entry name" value="Hypothetical protein af1432"/>
    <property type="match status" value="1"/>
</dbReference>
<dbReference type="Pfam" id="PF01966">
    <property type="entry name" value="HD"/>
    <property type="match status" value="1"/>
</dbReference>